<feature type="region of interest" description="Disordered" evidence="1">
    <location>
        <begin position="22"/>
        <end position="61"/>
    </location>
</feature>
<evidence type="ECO:0000313" key="3">
    <source>
        <dbReference type="Proteomes" id="UP000541558"/>
    </source>
</evidence>
<dbReference type="AlphaFoldDB" id="A0A8H5FK75"/>
<proteinExistence type="predicted"/>
<feature type="compositionally biased region" description="Low complexity" evidence="1">
    <location>
        <begin position="35"/>
        <end position="56"/>
    </location>
</feature>
<comment type="caution">
    <text evidence="2">The sequence shown here is derived from an EMBL/GenBank/DDBJ whole genome shotgun (WGS) entry which is preliminary data.</text>
</comment>
<protein>
    <submittedName>
        <fullName evidence="2">Uncharacterized protein</fullName>
    </submittedName>
</protein>
<dbReference type="Proteomes" id="UP000541558">
    <property type="component" value="Unassembled WGS sequence"/>
</dbReference>
<organism evidence="2 3">
    <name type="scientific">Ephemerocybe angulata</name>
    <dbReference type="NCBI Taxonomy" id="980116"/>
    <lineage>
        <taxon>Eukaryota</taxon>
        <taxon>Fungi</taxon>
        <taxon>Dikarya</taxon>
        <taxon>Basidiomycota</taxon>
        <taxon>Agaricomycotina</taxon>
        <taxon>Agaricomycetes</taxon>
        <taxon>Agaricomycetidae</taxon>
        <taxon>Agaricales</taxon>
        <taxon>Agaricineae</taxon>
        <taxon>Psathyrellaceae</taxon>
        <taxon>Ephemerocybe</taxon>
    </lineage>
</organism>
<accession>A0A8H5FK75</accession>
<evidence type="ECO:0000313" key="2">
    <source>
        <dbReference type="EMBL" id="KAF5339839.1"/>
    </source>
</evidence>
<dbReference type="EMBL" id="JAACJK010000006">
    <property type="protein sequence ID" value="KAF5339839.1"/>
    <property type="molecule type" value="Genomic_DNA"/>
</dbReference>
<name>A0A8H5FK75_9AGAR</name>
<reference evidence="2 3" key="1">
    <citation type="journal article" date="2020" name="ISME J.">
        <title>Uncovering the hidden diversity of litter-decomposition mechanisms in mushroom-forming fungi.</title>
        <authorList>
            <person name="Floudas D."/>
            <person name="Bentzer J."/>
            <person name="Ahren D."/>
            <person name="Johansson T."/>
            <person name="Persson P."/>
            <person name="Tunlid A."/>
        </authorList>
    </citation>
    <scope>NUCLEOTIDE SEQUENCE [LARGE SCALE GENOMIC DNA]</scope>
    <source>
        <strain evidence="2 3">CBS 175.51</strain>
    </source>
</reference>
<evidence type="ECO:0000256" key="1">
    <source>
        <dbReference type="SAM" id="MobiDB-lite"/>
    </source>
</evidence>
<sequence>MIPGHRLRLGFEGTYRRGASTFGLHSDSDEDDYDFNPYDSDSSSSSSSSSQSSRTSSESHKLAGEILDEFGSLRFKMSRLEFGASKGFKVTST</sequence>
<gene>
    <name evidence="2" type="ORF">D9611_009122</name>
</gene>
<keyword evidence="3" id="KW-1185">Reference proteome</keyword>